<dbReference type="InterPro" id="IPR000845">
    <property type="entry name" value="Nucleoside_phosphorylase_d"/>
</dbReference>
<evidence type="ECO:0000256" key="1">
    <source>
        <dbReference type="ARBA" id="ARBA00011888"/>
    </source>
</evidence>
<dbReference type="Gene3D" id="3.40.50.1580">
    <property type="entry name" value="Nucleoside phosphorylase domain"/>
    <property type="match status" value="1"/>
</dbReference>
<dbReference type="CDD" id="cd00436">
    <property type="entry name" value="UP_TbUP-like"/>
    <property type="match status" value="1"/>
</dbReference>
<dbReference type="AlphaFoldDB" id="A0A6S6TGS8"/>
<feature type="non-terminal residue" evidence="5">
    <location>
        <position position="292"/>
    </location>
</feature>
<dbReference type="PANTHER" id="PTHR43691">
    <property type="entry name" value="URIDINE PHOSPHORYLASE"/>
    <property type="match status" value="1"/>
</dbReference>
<comment type="catalytic activity">
    <reaction evidence="3">
        <text>uridine + phosphate = alpha-D-ribose 1-phosphate + uracil</text>
        <dbReference type="Rhea" id="RHEA:24388"/>
        <dbReference type="ChEBI" id="CHEBI:16704"/>
        <dbReference type="ChEBI" id="CHEBI:17568"/>
        <dbReference type="ChEBI" id="CHEBI:43474"/>
        <dbReference type="ChEBI" id="CHEBI:57720"/>
        <dbReference type="EC" id="2.4.2.3"/>
    </reaction>
</comment>
<dbReference type="SUPFAM" id="SSF53167">
    <property type="entry name" value="Purine and uridine phosphorylases"/>
    <property type="match status" value="1"/>
</dbReference>
<organism evidence="5">
    <name type="scientific">uncultured Aureispira sp</name>
    <dbReference type="NCBI Taxonomy" id="1331704"/>
    <lineage>
        <taxon>Bacteria</taxon>
        <taxon>Pseudomonadati</taxon>
        <taxon>Bacteroidota</taxon>
        <taxon>Saprospiria</taxon>
        <taxon>Saprospirales</taxon>
        <taxon>Saprospiraceae</taxon>
        <taxon>Aureispira</taxon>
        <taxon>environmental samples</taxon>
    </lineage>
</organism>
<keyword evidence="5" id="KW-0328">Glycosyltransferase</keyword>
<dbReference type="PANTHER" id="PTHR43691:SF11">
    <property type="entry name" value="FI09636P-RELATED"/>
    <property type="match status" value="1"/>
</dbReference>
<evidence type="ECO:0000313" key="5">
    <source>
        <dbReference type="EMBL" id="CAA6817407.1"/>
    </source>
</evidence>
<keyword evidence="5" id="KW-0808">Transferase</keyword>
<feature type="domain" description="Nucleoside phosphorylase" evidence="4">
    <location>
        <begin position="31"/>
        <end position="267"/>
    </location>
</feature>
<dbReference type="GO" id="GO:0009116">
    <property type="term" value="P:nucleoside metabolic process"/>
    <property type="evidence" value="ECO:0007669"/>
    <property type="project" value="InterPro"/>
</dbReference>
<name>A0A6S6TGS8_9BACT</name>
<evidence type="ECO:0000256" key="2">
    <source>
        <dbReference type="ARBA" id="ARBA00021980"/>
    </source>
</evidence>
<gene>
    <name evidence="5" type="ORF">HELGO_WM43090</name>
</gene>
<dbReference type="EC" id="2.4.2.3" evidence="1"/>
<evidence type="ECO:0000259" key="4">
    <source>
        <dbReference type="Pfam" id="PF01048"/>
    </source>
</evidence>
<dbReference type="GO" id="GO:0004850">
    <property type="term" value="F:uridine phosphorylase activity"/>
    <property type="evidence" value="ECO:0007669"/>
    <property type="project" value="UniProtKB-EC"/>
</dbReference>
<evidence type="ECO:0000256" key="3">
    <source>
        <dbReference type="ARBA" id="ARBA00048447"/>
    </source>
</evidence>
<dbReference type="EMBL" id="CACVAQ010000251">
    <property type="protein sequence ID" value="CAA6817407.1"/>
    <property type="molecule type" value="Genomic_DNA"/>
</dbReference>
<accession>A0A6S6TGS8</accession>
<protein>
    <recommendedName>
        <fullName evidence="2">Uridine phosphorylase</fullName>
        <ecNumber evidence="1">2.4.2.3</ecNumber>
    </recommendedName>
</protein>
<dbReference type="InterPro" id="IPR035994">
    <property type="entry name" value="Nucleoside_phosphorylase_sf"/>
</dbReference>
<reference evidence="5" key="1">
    <citation type="submission" date="2020-01" db="EMBL/GenBank/DDBJ databases">
        <authorList>
            <person name="Meier V. D."/>
            <person name="Meier V D."/>
        </authorList>
    </citation>
    <scope>NUCLEOTIDE SEQUENCE</scope>
    <source>
        <strain evidence="5">HLG_WM_MAG_10</strain>
    </source>
</reference>
<sequence length="292" mass="32492">MEALKDADLIINPDGSIYHLGIRPEDIAETIILVGDPQRVEKVAAHFDSIELTKQKREFITTTGRIGNERITCIASGIGVDNIDIVVNELDALANVDLETRTFKEQHTALKFIRLGTSGAIRKDIPVESFVAADYGIGFDGLMLFYKQQLDAKAKGLEQNFNAFLKKINFNFPILPTYSRAAQPLIDLFQGREWRHGITATATGFYAPQNRTIRAESIVPELFDLLEPFSYDNLNVTNLEMETSAIYGLASILGHEALALNVILANRPTGAFAEAPKALEKKLIRSFFDVYL</sequence>
<dbReference type="Pfam" id="PF01048">
    <property type="entry name" value="PNP_UDP_1"/>
    <property type="match status" value="1"/>
</dbReference>
<dbReference type="GO" id="GO:0005829">
    <property type="term" value="C:cytosol"/>
    <property type="evidence" value="ECO:0007669"/>
    <property type="project" value="TreeGrafter"/>
</dbReference>
<proteinExistence type="predicted"/>